<evidence type="ECO:0000259" key="9">
    <source>
        <dbReference type="PROSITE" id="PS50928"/>
    </source>
</evidence>
<keyword evidence="6 8" id="KW-1133">Transmembrane helix</keyword>
<keyword evidence="2 8" id="KW-0813">Transport</keyword>
<sequence length="532" mass="58645">MPGWALALPIALLTLIPVAAVIGAALSPQPEVWDHLIRHVLPRVTANTALLMLLVGLGVLCVGVPLAWLTALCVFPGQRFFAWALMLPLAFPAYVLAFVQMGLFEFAGPVQSRLRDWFGSSAWFPEIRGSLWGTVLVLTMAFYPYVYLLTRNAFVTQGRRALEAARMLGESAPRAFWRVSVPMARPWIVGGLALAWMETLADFGAVAVFNYDTFTTALYKAWFDLHNLGAAAQLAALLVLLVLVMAAAEQRSQRGRSYQVASSHCQPIVLRGWHRWVAFGACALVFAASFAIPIVQLVLWSLSTWREELEPRYWDFARNTVLLAVGTAFIATTLSLVLAGVRRRHADRITAWVVRLAVIGYAVPGVVLAVGVFIPIAWLDNLLIAWLRPLGFEGFQILKGSVATMLLALSARFLAVAYHASDSAMQRITRSQEETARTLGLGSWGLLRRLYLPLLRGGLLTAFLMVMVDVMKEMPITLMTRSFGWDTLAVRVFQLTTESMWENAAVPALAIVAVGLLPVVLIFQRAERIQGA</sequence>
<keyword evidence="11" id="KW-1185">Reference proteome</keyword>
<evidence type="ECO:0000313" key="10">
    <source>
        <dbReference type="EMBL" id="THF67592.1"/>
    </source>
</evidence>
<dbReference type="InterPro" id="IPR000515">
    <property type="entry name" value="MetI-like"/>
</dbReference>
<evidence type="ECO:0000256" key="5">
    <source>
        <dbReference type="ARBA" id="ARBA00022692"/>
    </source>
</evidence>
<dbReference type="Proteomes" id="UP000308430">
    <property type="component" value="Unassembled WGS sequence"/>
</dbReference>
<comment type="subcellular location">
    <subcellularLocation>
        <location evidence="1">Cell inner membrane</location>
        <topology evidence="1">Multi-pass membrane protein</topology>
    </subcellularLocation>
    <subcellularLocation>
        <location evidence="8">Cell membrane</location>
        <topology evidence="8">Multi-pass membrane protein</topology>
    </subcellularLocation>
</comment>
<comment type="similarity">
    <text evidence="8">Belongs to the binding-protein-dependent transport system permease family.</text>
</comment>
<evidence type="ECO:0000256" key="4">
    <source>
        <dbReference type="ARBA" id="ARBA00022519"/>
    </source>
</evidence>
<feature type="transmembrane region" description="Helical" evidence="8">
    <location>
        <begin position="80"/>
        <end position="104"/>
    </location>
</feature>
<feature type="transmembrane region" description="Helical" evidence="8">
    <location>
        <begin position="398"/>
        <end position="420"/>
    </location>
</feature>
<name>A0A4S4B4H5_9RHOO</name>
<feature type="domain" description="ABC transmembrane type-1" evidence="9">
    <location>
        <begin position="45"/>
        <end position="249"/>
    </location>
</feature>
<feature type="transmembrane region" description="Helical" evidence="8">
    <location>
        <begin position="48"/>
        <end position="68"/>
    </location>
</feature>
<reference evidence="10 11" key="1">
    <citation type="submission" date="2019-04" db="EMBL/GenBank/DDBJ databases">
        <title>Azoarcus nasutitermitis sp. nov. isolated from termite nest.</title>
        <authorList>
            <person name="Lin S.-Y."/>
            <person name="Hameed A."/>
            <person name="Hsu Y.-H."/>
            <person name="Young C.-C."/>
        </authorList>
    </citation>
    <scope>NUCLEOTIDE SEQUENCE [LARGE SCALE GENOMIC DNA]</scope>
    <source>
        <strain evidence="10 11">CC-YHH838</strain>
    </source>
</reference>
<dbReference type="OrthoDB" id="9790211at2"/>
<protein>
    <submittedName>
        <fullName evidence="10">Iron ABC transporter permease</fullName>
    </submittedName>
</protein>
<keyword evidence="7 8" id="KW-0472">Membrane</keyword>
<evidence type="ECO:0000256" key="3">
    <source>
        <dbReference type="ARBA" id="ARBA00022475"/>
    </source>
</evidence>
<dbReference type="EMBL" id="SSOC01000001">
    <property type="protein sequence ID" value="THF67592.1"/>
    <property type="molecule type" value="Genomic_DNA"/>
</dbReference>
<feature type="transmembrane region" description="Helical" evidence="8">
    <location>
        <begin position="187"/>
        <end position="209"/>
    </location>
</feature>
<dbReference type="Pfam" id="PF00528">
    <property type="entry name" value="BPD_transp_1"/>
    <property type="match status" value="2"/>
</dbReference>
<feature type="transmembrane region" description="Helical" evidence="8">
    <location>
        <begin position="320"/>
        <end position="341"/>
    </location>
</feature>
<gene>
    <name evidence="10" type="ORF">E6C76_03315</name>
</gene>
<evidence type="ECO:0000256" key="1">
    <source>
        <dbReference type="ARBA" id="ARBA00004429"/>
    </source>
</evidence>
<keyword evidence="3" id="KW-1003">Cell membrane</keyword>
<evidence type="ECO:0000256" key="7">
    <source>
        <dbReference type="ARBA" id="ARBA00023136"/>
    </source>
</evidence>
<dbReference type="PANTHER" id="PTHR43357">
    <property type="entry name" value="INNER MEMBRANE ABC TRANSPORTER PERMEASE PROTEIN YDCV"/>
    <property type="match status" value="1"/>
</dbReference>
<feature type="transmembrane region" description="Helical" evidence="8">
    <location>
        <begin position="276"/>
        <end position="300"/>
    </location>
</feature>
<proteinExistence type="inferred from homology"/>
<dbReference type="AlphaFoldDB" id="A0A4S4B4H5"/>
<keyword evidence="4" id="KW-0997">Cell inner membrane</keyword>
<feature type="transmembrane region" description="Helical" evidence="8">
    <location>
        <begin position="131"/>
        <end position="150"/>
    </location>
</feature>
<dbReference type="CDD" id="cd06261">
    <property type="entry name" value="TM_PBP2"/>
    <property type="match status" value="2"/>
</dbReference>
<dbReference type="PANTHER" id="PTHR43357:SF3">
    <property type="entry name" value="FE(3+)-TRANSPORT SYSTEM PERMEASE PROTEIN FBPB 2"/>
    <property type="match status" value="1"/>
</dbReference>
<evidence type="ECO:0000313" key="11">
    <source>
        <dbReference type="Proteomes" id="UP000308430"/>
    </source>
</evidence>
<dbReference type="PROSITE" id="PS50928">
    <property type="entry name" value="ABC_TM1"/>
    <property type="match status" value="2"/>
</dbReference>
<dbReference type="InterPro" id="IPR035906">
    <property type="entry name" value="MetI-like_sf"/>
</dbReference>
<evidence type="ECO:0000256" key="8">
    <source>
        <dbReference type="RuleBase" id="RU363032"/>
    </source>
</evidence>
<dbReference type="Gene3D" id="1.10.3720.10">
    <property type="entry name" value="MetI-like"/>
    <property type="match status" value="2"/>
</dbReference>
<comment type="caution">
    <text evidence="10">The sequence shown here is derived from an EMBL/GenBank/DDBJ whole genome shotgun (WGS) entry which is preliminary data.</text>
</comment>
<dbReference type="GO" id="GO:0055085">
    <property type="term" value="P:transmembrane transport"/>
    <property type="evidence" value="ECO:0007669"/>
    <property type="project" value="InterPro"/>
</dbReference>
<evidence type="ECO:0000256" key="6">
    <source>
        <dbReference type="ARBA" id="ARBA00022989"/>
    </source>
</evidence>
<dbReference type="SUPFAM" id="SSF161098">
    <property type="entry name" value="MetI-like"/>
    <property type="match status" value="2"/>
</dbReference>
<keyword evidence="5 8" id="KW-0812">Transmembrane</keyword>
<dbReference type="GO" id="GO:0005886">
    <property type="term" value="C:plasma membrane"/>
    <property type="evidence" value="ECO:0007669"/>
    <property type="project" value="UniProtKB-SubCell"/>
</dbReference>
<accession>A0A4S4B4H5</accession>
<feature type="transmembrane region" description="Helical" evidence="8">
    <location>
        <begin position="229"/>
        <end position="248"/>
    </location>
</feature>
<feature type="transmembrane region" description="Helical" evidence="8">
    <location>
        <begin position="450"/>
        <end position="468"/>
    </location>
</feature>
<feature type="transmembrane region" description="Helical" evidence="8">
    <location>
        <begin position="504"/>
        <end position="523"/>
    </location>
</feature>
<dbReference type="FunFam" id="1.10.3720.10:FF:000088">
    <property type="entry name" value="Iron(III) ABC transporter, permease protein"/>
    <property type="match status" value="1"/>
</dbReference>
<organism evidence="10 11">
    <name type="scientific">Pseudothauera nasutitermitis</name>
    <dbReference type="NCBI Taxonomy" id="2565930"/>
    <lineage>
        <taxon>Bacteria</taxon>
        <taxon>Pseudomonadati</taxon>
        <taxon>Pseudomonadota</taxon>
        <taxon>Betaproteobacteria</taxon>
        <taxon>Rhodocyclales</taxon>
        <taxon>Zoogloeaceae</taxon>
        <taxon>Pseudothauera</taxon>
    </lineage>
</organism>
<feature type="transmembrane region" description="Helical" evidence="8">
    <location>
        <begin position="353"/>
        <end position="378"/>
    </location>
</feature>
<evidence type="ECO:0000256" key="2">
    <source>
        <dbReference type="ARBA" id="ARBA00022448"/>
    </source>
</evidence>
<feature type="domain" description="ABC transmembrane type-1" evidence="9">
    <location>
        <begin position="317"/>
        <end position="522"/>
    </location>
</feature>